<evidence type="ECO:0000259" key="2">
    <source>
        <dbReference type="PROSITE" id="PS50943"/>
    </source>
</evidence>
<evidence type="ECO:0000256" key="1">
    <source>
        <dbReference type="SAM" id="MobiDB-lite"/>
    </source>
</evidence>
<dbReference type="InterPro" id="IPR009875">
    <property type="entry name" value="PilZ_domain"/>
</dbReference>
<feature type="region of interest" description="Disordered" evidence="1">
    <location>
        <begin position="1"/>
        <end position="20"/>
    </location>
</feature>
<keyword evidence="4" id="KW-1185">Reference proteome</keyword>
<dbReference type="Proteomes" id="UP000504693">
    <property type="component" value="Chromosome"/>
</dbReference>
<sequence>MQGRLEVEAEGPSQRGEPRRRLFLSGSVTQTGSTCEVRVHNLSATGMLLSTDGHFDLDEPLLIVFGEAGERLARIVWSADGLFGCRFDESLTKAQMSAILLRSEPVPSEEVIESMQAARDEGFGARLKRLRKTTGLSMVDFASQFGVTKPTLWKWETERARPRRAVLRDLAAYFGLTEQELLYGSNGVAKQPSDTPADAAADHLTGSLSEIVARSRSAIAREAGVPIKQVSIAIDWN</sequence>
<dbReference type="GO" id="GO:0003677">
    <property type="term" value="F:DNA binding"/>
    <property type="evidence" value="ECO:0007669"/>
    <property type="project" value="InterPro"/>
</dbReference>
<gene>
    <name evidence="3" type="ORF">HQR01_06860</name>
</gene>
<dbReference type="RefSeq" id="WP_173213773.1">
    <property type="nucleotide sequence ID" value="NZ_CP053921.1"/>
</dbReference>
<organism evidence="3 4">
    <name type="scientific">Erythrobacter mangrovi</name>
    <dbReference type="NCBI Taxonomy" id="2739433"/>
    <lineage>
        <taxon>Bacteria</taxon>
        <taxon>Pseudomonadati</taxon>
        <taxon>Pseudomonadota</taxon>
        <taxon>Alphaproteobacteria</taxon>
        <taxon>Sphingomonadales</taxon>
        <taxon>Erythrobacteraceae</taxon>
        <taxon>Erythrobacter/Porphyrobacter group</taxon>
        <taxon>Erythrobacter</taxon>
    </lineage>
</organism>
<name>A0A7D3XBB3_9SPHN</name>
<dbReference type="SUPFAM" id="SSF141371">
    <property type="entry name" value="PilZ domain-like"/>
    <property type="match status" value="1"/>
</dbReference>
<feature type="domain" description="HTH cro/C1-type" evidence="2">
    <location>
        <begin position="127"/>
        <end position="181"/>
    </location>
</feature>
<dbReference type="Pfam" id="PF07238">
    <property type="entry name" value="PilZ"/>
    <property type="match status" value="1"/>
</dbReference>
<dbReference type="EMBL" id="CP053921">
    <property type="protein sequence ID" value="QKG71120.1"/>
    <property type="molecule type" value="Genomic_DNA"/>
</dbReference>
<dbReference type="AlphaFoldDB" id="A0A7D3XBB3"/>
<evidence type="ECO:0000313" key="3">
    <source>
        <dbReference type="EMBL" id="QKG71120.1"/>
    </source>
</evidence>
<dbReference type="KEGG" id="emv:HQR01_06860"/>
<dbReference type="Pfam" id="PF13560">
    <property type="entry name" value="HTH_31"/>
    <property type="match status" value="1"/>
</dbReference>
<reference evidence="3 4" key="1">
    <citation type="submission" date="2020-05" db="EMBL/GenBank/DDBJ databases">
        <title>Erythrobacter mangrovi sp. nov., isolated from rhizosphere soil of mangrove plant (Kandelia candel).</title>
        <authorList>
            <person name="Ye Y.H."/>
        </authorList>
    </citation>
    <scope>NUCLEOTIDE SEQUENCE [LARGE SCALE GENOMIC DNA]</scope>
    <source>
        <strain evidence="3 4">EB310</strain>
    </source>
</reference>
<dbReference type="PROSITE" id="PS50943">
    <property type="entry name" value="HTH_CROC1"/>
    <property type="match status" value="1"/>
</dbReference>
<dbReference type="InterPro" id="IPR010982">
    <property type="entry name" value="Lambda_DNA-bd_dom_sf"/>
</dbReference>
<dbReference type="GO" id="GO:0035438">
    <property type="term" value="F:cyclic-di-GMP binding"/>
    <property type="evidence" value="ECO:0007669"/>
    <property type="project" value="InterPro"/>
</dbReference>
<dbReference type="InterPro" id="IPR001387">
    <property type="entry name" value="Cro/C1-type_HTH"/>
</dbReference>
<dbReference type="Gene3D" id="2.40.10.220">
    <property type="entry name" value="predicted glycosyltransferase like domains"/>
    <property type="match status" value="1"/>
</dbReference>
<dbReference type="SUPFAM" id="SSF47413">
    <property type="entry name" value="lambda repressor-like DNA-binding domains"/>
    <property type="match status" value="1"/>
</dbReference>
<dbReference type="Gene3D" id="1.10.260.40">
    <property type="entry name" value="lambda repressor-like DNA-binding domains"/>
    <property type="match status" value="1"/>
</dbReference>
<accession>A0A7D3XBB3</accession>
<evidence type="ECO:0000313" key="4">
    <source>
        <dbReference type="Proteomes" id="UP000504693"/>
    </source>
</evidence>
<protein>
    <submittedName>
        <fullName evidence="3">Helix-turn-helix domain-containing protein</fullName>
    </submittedName>
</protein>
<proteinExistence type="predicted"/>
<dbReference type="SMART" id="SM00530">
    <property type="entry name" value="HTH_XRE"/>
    <property type="match status" value="1"/>
</dbReference>
<dbReference type="CDD" id="cd00093">
    <property type="entry name" value="HTH_XRE"/>
    <property type="match status" value="1"/>
</dbReference>